<protein>
    <submittedName>
        <fullName evidence="2">Uncharacterized protein</fullName>
    </submittedName>
</protein>
<proteinExistence type="predicted"/>
<dbReference type="AlphaFoldDB" id="A0A6C0I5A4"/>
<dbReference type="EMBL" id="MN740092">
    <property type="protein sequence ID" value="QHT87547.1"/>
    <property type="molecule type" value="Genomic_DNA"/>
</dbReference>
<evidence type="ECO:0000313" key="2">
    <source>
        <dbReference type="EMBL" id="QHT87547.1"/>
    </source>
</evidence>
<sequence length="150" mass="17631">MIPEFEDDRDDHTGEQYNRVEFVKFIQRNKTILNKLLTNVANFTGVKKDDVIEGYKFIRDFNLGDDANRYSLMYESLSEFDDDDVTPTGDIVKEFKKWLKLDVIQEQLQDKLVGGGRNTKTKGKRTKAKTRTTKTKTRIIKTRTKRKEKM</sequence>
<organism evidence="2">
    <name type="scientific">viral metagenome</name>
    <dbReference type="NCBI Taxonomy" id="1070528"/>
    <lineage>
        <taxon>unclassified sequences</taxon>
        <taxon>metagenomes</taxon>
        <taxon>organismal metagenomes</taxon>
    </lineage>
</organism>
<feature type="region of interest" description="Disordered" evidence="1">
    <location>
        <begin position="114"/>
        <end position="134"/>
    </location>
</feature>
<feature type="compositionally biased region" description="Basic residues" evidence="1">
    <location>
        <begin position="119"/>
        <end position="134"/>
    </location>
</feature>
<name>A0A6C0I5A4_9ZZZZ</name>
<accession>A0A6C0I5A4</accession>
<reference evidence="2" key="1">
    <citation type="journal article" date="2020" name="Nature">
        <title>Giant virus diversity and host interactions through global metagenomics.</title>
        <authorList>
            <person name="Schulz F."/>
            <person name="Roux S."/>
            <person name="Paez-Espino D."/>
            <person name="Jungbluth S."/>
            <person name="Walsh D.A."/>
            <person name="Denef V.J."/>
            <person name="McMahon K.D."/>
            <person name="Konstantinidis K.T."/>
            <person name="Eloe-Fadrosh E.A."/>
            <person name="Kyrpides N.C."/>
            <person name="Woyke T."/>
        </authorList>
    </citation>
    <scope>NUCLEOTIDE SEQUENCE</scope>
    <source>
        <strain evidence="2">GVMAG-M-3300023184-190</strain>
    </source>
</reference>
<evidence type="ECO:0000256" key="1">
    <source>
        <dbReference type="SAM" id="MobiDB-lite"/>
    </source>
</evidence>